<dbReference type="InterPro" id="IPR006059">
    <property type="entry name" value="SBP"/>
</dbReference>
<evidence type="ECO:0000256" key="1">
    <source>
        <dbReference type="ARBA" id="ARBA00008520"/>
    </source>
</evidence>
<sequence length="434" mass="48749">MNKTISLATTATLCLALTMTACSNSNSDEGGGKAAGDGKQITLKVLRSWPQPVYSGYFDEVIKEYEQSHPNIKIQAEAIYDETLKDKMKVILGGSDVPDIFFSWGSEYAQKYIRAGVVKDVSSYLENDPAWKNSFIPSALKSYQYEGKTYGVPLRLLGKFFVYNKEIFAKHHLQEPKTYDEFMKLCETLKNAGVTPIAYGQQDIWASIHYETAFNLMMVNPEVRAKDYNYKTGEWTNAGYVDALKKFKELQDKGYFNSNVNTTPADMALQSFLAGKSAMYYSYSEEFPQMVEAMGDNWDVFPMPPMEGEDGDLKSIVGGADGFVVSSESKHPDEAIDFLKFLTSKANAEKMVKMNTWQSSVIGAVNKDTSFPQNVKAMQLLLDHGVNEWLDVQINSKLVDVYWTSAAPLMEGFKSPEDIMKEVQQVAKEVKELK</sequence>
<dbReference type="EMBL" id="JBHDLN010000023">
    <property type="protein sequence ID" value="MFB0846595.1"/>
    <property type="molecule type" value="Genomic_DNA"/>
</dbReference>
<dbReference type="PANTHER" id="PTHR43649:SF29">
    <property type="entry name" value="OSMOPROTECTIVE COMPOUNDS-BINDING PROTEIN GGTB"/>
    <property type="match status" value="1"/>
</dbReference>
<keyword evidence="5" id="KW-1185">Reference proteome</keyword>
<gene>
    <name evidence="4" type="ORF">ACEU3E_30805</name>
</gene>
<dbReference type="SUPFAM" id="SSF53850">
    <property type="entry name" value="Periplasmic binding protein-like II"/>
    <property type="match status" value="1"/>
</dbReference>
<dbReference type="Pfam" id="PF01547">
    <property type="entry name" value="SBP_bac_1"/>
    <property type="match status" value="1"/>
</dbReference>
<dbReference type="PANTHER" id="PTHR43649">
    <property type="entry name" value="ARABINOSE-BINDING PROTEIN-RELATED"/>
    <property type="match status" value="1"/>
</dbReference>
<keyword evidence="3" id="KW-0732">Signal</keyword>
<evidence type="ECO:0000313" key="5">
    <source>
        <dbReference type="Proteomes" id="UP001575622"/>
    </source>
</evidence>
<evidence type="ECO:0000256" key="3">
    <source>
        <dbReference type="SAM" id="SignalP"/>
    </source>
</evidence>
<proteinExistence type="inferred from homology"/>
<organism evidence="4 5">
    <name type="scientific">Paenibacillus oleatilyticus</name>
    <dbReference type="NCBI Taxonomy" id="2594886"/>
    <lineage>
        <taxon>Bacteria</taxon>
        <taxon>Bacillati</taxon>
        <taxon>Bacillota</taxon>
        <taxon>Bacilli</taxon>
        <taxon>Bacillales</taxon>
        <taxon>Paenibacillaceae</taxon>
        <taxon>Paenibacillus</taxon>
    </lineage>
</organism>
<comment type="similarity">
    <text evidence="1">Belongs to the bacterial solute-binding protein 1 family.</text>
</comment>
<dbReference type="InterPro" id="IPR050490">
    <property type="entry name" value="Bact_solute-bd_prot1"/>
</dbReference>
<accession>A0ABV4VAC3</accession>
<comment type="caution">
    <text evidence="4">The sequence shown here is derived from an EMBL/GenBank/DDBJ whole genome shotgun (WGS) entry which is preliminary data.</text>
</comment>
<evidence type="ECO:0000256" key="2">
    <source>
        <dbReference type="ARBA" id="ARBA00022448"/>
    </source>
</evidence>
<name>A0ABV4VAC3_9BACL</name>
<dbReference type="Proteomes" id="UP001575622">
    <property type="component" value="Unassembled WGS sequence"/>
</dbReference>
<feature type="signal peptide" evidence="3">
    <location>
        <begin position="1"/>
        <end position="21"/>
    </location>
</feature>
<keyword evidence="2" id="KW-0813">Transport</keyword>
<evidence type="ECO:0000313" key="4">
    <source>
        <dbReference type="EMBL" id="MFB0846595.1"/>
    </source>
</evidence>
<dbReference type="RefSeq" id="WP_373956542.1">
    <property type="nucleotide sequence ID" value="NZ_JBHDLN010000023.1"/>
</dbReference>
<protein>
    <submittedName>
        <fullName evidence="4">ABC transporter substrate-binding protein</fullName>
    </submittedName>
</protein>
<reference evidence="4 5" key="1">
    <citation type="submission" date="2024-09" db="EMBL/GenBank/DDBJ databases">
        <authorList>
            <person name="Makale K.P.P."/>
            <person name="Makhzoum A."/>
            <person name="Rantong G."/>
            <person name="Rahube T.O."/>
        </authorList>
    </citation>
    <scope>NUCLEOTIDE SEQUENCE [LARGE SCALE GENOMIC DNA]</scope>
    <source>
        <strain evidence="4 5">KM_D13</strain>
    </source>
</reference>
<dbReference type="Gene3D" id="3.40.190.10">
    <property type="entry name" value="Periplasmic binding protein-like II"/>
    <property type="match status" value="2"/>
</dbReference>
<dbReference type="PROSITE" id="PS51257">
    <property type="entry name" value="PROKAR_LIPOPROTEIN"/>
    <property type="match status" value="1"/>
</dbReference>
<feature type="chain" id="PRO_5045651187" evidence="3">
    <location>
        <begin position="22"/>
        <end position="434"/>
    </location>
</feature>